<dbReference type="InterPro" id="IPR036390">
    <property type="entry name" value="WH_DNA-bd_sf"/>
</dbReference>
<comment type="subcellular location">
    <subcellularLocation>
        <location evidence="2">Nucleus</location>
    </subcellularLocation>
</comment>
<proteinExistence type="predicted"/>
<protein>
    <recommendedName>
        <fullName evidence="4">Fork-head domain-containing protein</fullName>
    </recommendedName>
</protein>
<dbReference type="AlphaFoldDB" id="A0A427Y4D6"/>
<feature type="compositionally biased region" description="Low complexity" evidence="3">
    <location>
        <begin position="90"/>
        <end position="112"/>
    </location>
</feature>
<evidence type="ECO:0000259" key="4">
    <source>
        <dbReference type="PROSITE" id="PS50039"/>
    </source>
</evidence>
<dbReference type="SUPFAM" id="SSF46785">
    <property type="entry name" value="Winged helix' DNA-binding domain"/>
    <property type="match status" value="1"/>
</dbReference>
<dbReference type="PROSITE" id="PS50039">
    <property type="entry name" value="FORK_HEAD_3"/>
    <property type="match status" value="1"/>
</dbReference>
<keyword evidence="1 2" id="KW-0238">DNA-binding</keyword>
<dbReference type="GO" id="GO:0000978">
    <property type="term" value="F:RNA polymerase II cis-regulatory region sequence-specific DNA binding"/>
    <property type="evidence" value="ECO:0007669"/>
    <property type="project" value="TreeGrafter"/>
</dbReference>
<feature type="compositionally biased region" description="Low complexity" evidence="3">
    <location>
        <begin position="507"/>
        <end position="519"/>
    </location>
</feature>
<feature type="domain" description="Fork-head" evidence="4">
    <location>
        <begin position="227"/>
        <end position="323"/>
    </location>
</feature>
<feature type="DNA-binding region" description="Fork-head" evidence="2">
    <location>
        <begin position="227"/>
        <end position="323"/>
    </location>
</feature>
<dbReference type="InterPro" id="IPR001766">
    <property type="entry name" value="Fork_head_dom"/>
</dbReference>
<reference evidence="5 6" key="1">
    <citation type="submission" date="2018-11" db="EMBL/GenBank/DDBJ databases">
        <title>Genome sequence of Apiotrichum porosum DSM 27194.</title>
        <authorList>
            <person name="Aliyu H."/>
            <person name="Gorte O."/>
            <person name="Ochsenreither K."/>
        </authorList>
    </citation>
    <scope>NUCLEOTIDE SEQUENCE [LARGE SCALE GENOMIC DNA]</scope>
    <source>
        <strain evidence="5 6">DSM 27194</strain>
    </source>
</reference>
<accession>A0A427Y4D6</accession>
<dbReference type="Gene3D" id="1.10.10.10">
    <property type="entry name" value="Winged helix-like DNA-binding domain superfamily/Winged helix DNA-binding domain"/>
    <property type="match status" value="1"/>
</dbReference>
<keyword evidence="2" id="KW-0539">Nucleus</keyword>
<feature type="compositionally biased region" description="Gly residues" evidence="3">
    <location>
        <begin position="496"/>
        <end position="506"/>
    </location>
</feature>
<evidence type="ECO:0000256" key="3">
    <source>
        <dbReference type="SAM" id="MobiDB-lite"/>
    </source>
</evidence>
<feature type="compositionally biased region" description="Low complexity" evidence="3">
    <location>
        <begin position="554"/>
        <end position="569"/>
    </location>
</feature>
<name>A0A427Y4D6_9TREE</name>
<dbReference type="InterPro" id="IPR036388">
    <property type="entry name" value="WH-like_DNA-bd_sf"/>
</dbReference>
<evidence type="ECO:0000256" key="1">
    <source>
        <dbReference type="ARBA" id="ARBA00023125"/>
    </source>
</evidence>
<dbReference type="GeneID" id="39588666"/>
<feature type="region of interest" description="Disordered" evidence="3">
    <location>
        <begin position="436"/>
        <end position="569"/>
    </location>
</feature>
<evidence type="ECO:0000256" key="2">
    <source>
        <dbReference type="PROSITE-ProRule" id="PRU00089"/>
    </source>
</evidence>
<dbReference type="PANTHER" id="PTHR11829:SF343">
    <property type="entry name" value="FORK-HEAD DOMAIN-CONTAINING PROTEIN"/>
    <property type="match status" value="1"/>
</dbReference>
<feature type="region of interest" description="Disordered" evidence="3">
    <location>
        <begin position="314"/>
        <end position="394"/>
    </location>
</feature>
<dbReference type="EMBL" id="RSCE01000002">
    <property type="protein sequence ID" value="RSH85938.1"/>
    <property type="molecule type" value="Genomic_DNA"/>
</dbReference>
<feature type="region of interest" description="Disordered" evidence="3">
    <location>
        <begin position="1"/>
        <end position="140"/>
    </location>
</feature>
<feature type="compositionally biased region" description="Low complexity" evidence="3">
    <location>
        <begin position="36"/>
        <end position="61"/>
    </location>
</feature>
<dbReference type="RefSeq" id="XP_028478723.1">
    <property type="nucleotide sequence ID" value="XM_028619751.1"/>
</dbReference>
<dbReference type="SMART" id="SM00339">
    <property type="entry name" value="FH"/>
    <property type="match status" value="1"/>
</dbReference>
<dbReference type="PANTHER" id="PTHR11829">
    <property type="entry name" value="FORKHEAD BOX PROTEIN"/>
    <property type="match status" value="1"/>
</dbReference>
<feature type="compositionally biased region" description="Basic and acidic residues" evidence="3">
    <location>
        <begin position="533"/>
        <end position="545"/>
    </location>
</feature>
<feature type="compositionally biased region" description="Low complexity" evidence="3">
    <location>
        <begin position="320"/>
        <end position="340"/>
    </location>
</feature>
<keyword evidence="6" id="KW-1185">Reference proteome</keyword>
<dbReference type="InterPro" id="IPR050211">
    <property type="entry name" value="FOX_domain-containing"/>
</dbReference>
<evidence type="ECO:0000313" key="6">
    <source>
        <dbReference type="Proteomes" id="UP000279236"/>
    </source>
</evidence>
<feature type="compositionally biased region" description="Polar residues" evidence="3">
    <location>
        <begin position="119"/>
        <end position="140"/>
    </location>
</feature>
<feature type="compositionally biased region" description="Polar residues" evidence="3">
    <location>
        <begin position="1"/>
        <end position="12"/>
    </location>
</feature>
<feature type="compositionally biased region" description="Basic and acidic residues" evidence="3">
    <location>
        <begin position="343"/>
        <end position="358"/>
    </location>
</feature>
<dbReference type="GO" id="GO:0005634">
    <property type="term" value="C:nucleus"/>
    <property type="evidence" value="ECO:0007669"/>
    <property type="project" value="UniProtKB-SubCell"/>
</dbReference>
<gene>
    <name evidence="5" type="ORF">EHS24_004123</name>
</gene>
<dbReference type="Proteomes" id="UP000279236">
    <property type="component" value="Unassembled WGS sequence"/>
</dbReference>
<dbReference type="Pfam" id="PF00250">
    <property type="entry name" value="Forkhead"/>
    <property type="match status" value="1"/>
</dbReference>
<feature type="compositionally biased region" description="Low complexity" evidence="3">
    <location>
        <begin position="436"/>
        <end position="469"/>
    </location>
</feature>
<evidence type="ECO:0000313" key="5">
    <source>
        <dbReference type="EMBL" id="RSH85938.1"/>
    </source>
</evidence>
<dbReference type="STRING" id="105984.A0A427Y4D6"/>
<comment type="caution">
    <text evidence="5">The sequence shown here is derived from an EMBL/GenBank/DDBJ whole genome shotgun (WGS) entry which is preliminary data.</text>
</comment>
<organism evidence="5 6">
    <name type="scientific">Apiotrichum porosum</name>
    <dbReference type="NCBI Taxonomy" id="105984"/>
    <lineage>
        <taxon>Eukaryota</taxon>
        <taxon>Fungi</taxon>
        <taxon>Dikarya</taxon>
        <taxon>Basidiomycota</taxon>
        <taxon>Agaricomycotina</taxon>
        <taxon>Tremellomycetes</taxon>
        <taxon>Trichosporonales</taxon>
        <taxon>Trichosporonaceae</taxon>
        <taxon>Apiotrichum</taxon>
    </lineage>
</organism>
<sequence>MSDTPLTNNSSPFLDHHTRPLTAPDHLASHQTNHLATSVAPQATTSTTTTTTTFAKQQQQQHSLPTSALATGPLLNPSQPFATAALSPLQAIQQAHSQQAQQQQQQQQQQHQGIPPSSYPTYSNGAVTATNNNNQGPAYPYSSSYTDDFAPYPTTTAVATSHLVPAANTSAYRQSQYITHSPPVDNAHLYHTSDSDVPYGYRVPHMQLQHTKPPEPILKPGEVPATKPALSYAALIGEALLTSAPPHHLYVSEISESIKSKHAYFRQNPSKIYNGVRHQTSMCKAFVKLPRPFGDQSGGARKWAIRDGCQDWFRGGNYRPPTASGKTKGTTTNGGSPNSTRSKNKELATGRVKDEHDSPVWNHGAGPSSGKPWDPERSIHPYLLEPPPHLQGAIQPVSVPSQHAQQHYGGAAHAQFIQAHHAQQYANYANQQYQSGAWPSSYSQHSPSQHSMSQHSHSPQVSPHAQHQPLHAQSQHPAQHYPHYAQQSHDYMWRNGGSGGGGGGGAVAPAGMGVSSGAAFDPRPRTNTLSTDDDSHTSPEQHEYRLPVAEYPVSGSPSSTSRSGSPHDD</sequence>
<dbReference type="GO" id="GO:0000981">
    <property type="term" value="F:DNA-binding transcription factor activity, RNA polymerase II-specific"/>
    <property type="evidence" value="ECO:0007669"/>
    <property type="project" value="TreeGrafter"/>
</dbReference>
<dbReference type="OrthoDB" id="5954824at2759"/>